<dbReference type="EMBL" id="JAAQPH010000005">
    <property type="protein sequence ID" value="NIA68701.1"/>
    <property type="molecule type" value="Genomic_DNA"/>
</dbReference>
<keyword evidence="2" id="KW-1185">Reference proteome</keyword>
<accession>A0A967C244</accession>
<name>A0A967C244_9PROT</name>
<comment type="caution">
    <text evidence="1">The sequence shown here is derived from an EMBL/GenBank/DDBJ whole genome shotgun (WGS) entry which is preliminary data.</text>
</comment>
<protein>
    <submittedName>
        <fullName evidence="1">Uncharacterized protein</fullName>
    </submittedName>
</protein>
<evidence type="ECO:0000313" key="2">
    <source>
        <dbReference type="Proteomes" id="UP000761264"/>
    </source>
</evidence>
<proteinExistence type="predicted"/>
<dbReference type="AlphaFoldDB" id="A0A967C244"/>
<evidence type="ECO:0000313" key="1">
    <source>
        <dbReference type="EMBL" id="NIA68701.1"/>
    </source>
</evidence>
<organism evidence="1 2">
    <name type="scientific">Pelagibius litoralis</name>
    <dbReference type="NCBI Taxonomy" id="374515"/>
    <lineage>
        <taxon>Bacteria</taxon>
        <taxon>Pseudomonadati</taxon>
        <taxon>Pseudomonadota</taxon>
        <taxon>Alphaproteobacteria</taxon>
        <taxon>Rhodospirillales</taxon>
        <taxon>Rhodovibrionaceae</taxon>
        <taxon>Pelagibius</taxon>
    </lineage>
</organism>
<reference evidence="1" key="1">
    <citation type="submission" date="2020-03" db="EMBL/GenBank/DDBJ databases">
        <title>Genome of Pelagibius litoralis DSM 21314T.</title>
        <authorList>
            <person name="Wang G."/>
        </authorList>
    </citation>
    <scope>NUCLEOTIDE SEQUENCE</scope>
    <source>
        <strain evidence="1">DSM 21314</strain>
    </source>
</reference>
<dbReference type="Proteomes" id="UP000761264">
    <property type="component" value="Unassembled WGS sequence"/>
</dbReference>
<gene>
    <name evidence="1" type="ORF">HBA54_08865</name>
</gene>
<dbReference type="RefSeq" id="WP_167223545.1">
    <property type="nucleotide sequence ID" value="NZ_JAAQPH010000005.1"/>
</dbReference>
<sequence>MALPIPDALAETDRPIRRAMRRLRWFKQSFAQQVEAIAAASGTEYKIHDDRLAKAFIAWLRAFDAQKPTQSTARRDFTNFASGLMLQQLLRDAPLEVVSVPVGSDASNPAYYWPEGYVYVAYCLNVRGAVLAQDFDEVLNLAPDLSDIRTWWSFKENVTEDPSLAIAFLDLFSGQNPNWSTPSLFYERPEQLEAQQRRGIDG</sequence>